<dbReference type="InterPro" id="IPR013968">
    <property type="entry name" value="PKS_KR"/>
</dbReference>
<dbReference type="GO" id="GO:0006633">
    <property type="term" value="P:fatty acid biosynthetic process"/>
    <property type="evidence" value="ECO:0007669"/>
    <property type="project" value="UniProtKB-UniPathway"/>
</dbReference>
<dbReference type="GO" id="GO:0141148">
    <property type="term" value="F:enoyl-[acyl-carrier-protein] reductase (NADPH) activity"/>
    <property type="evidence" value="ECO:0007669"/>
    <property type="project" value="UniProtKB-EC"/>
</dbReference>
<dbReference type="GO" id="GO:0004312">
    <property type="term" value="F:fatty acid synthase activity"/>
    <property type="evidence" value="ECO:0007669"/>
    <property type="project" value="TreeGrafter"/>
</dbReference>
<evidence type="ECO:0000256" key="20">
    <source>
        <dbReference type="ARBA" id="ARBA00023402"/>
    </source>
</evidence>
<dbReference type="PROSITE" id="PS52019">
    <property type="entry name" value="PKS_MFAS_DH"/>
    <property type="match status" value="1"/>
</dbReference>
<comment type="catalytic activity">
    <reaction evidence="45">
        <text>(2E)-tetradecenoyl-[ACP] + NADPH + H(+) = tetradecanoyl-[ACP] + NADP(+)</text>
        <dbReference type="Rhea" id="RHEA:41896"/>
        <dbReference type="Rhea" id="RHEA-COMP:9647"/>
        <dbReference type="Rhea" id="RHEA-COMP:9648"/>
        <dbReference type="ChEBI" id="CHEBI:15378"/>
        <dbReference type="ChEBI" id="CHEBI:57783"/>
        <dbReference type="ChEBI" id="CHEBI:58349"/>
        <dbReference type="ChEBI" id="CHEBI:78475"/>
        <dbReference type="ChEBI" id="CHEBI:78477"/>
    </reaction>
    <physiologicalReaction direction="left-to-right" evidence="45">
        <dbReference type="Rhea" id="RHEA:41897"/>
    </physiologicalReaction>
</comment>
<dbReference type="SUPFAM" id="SSF50129">
    <property type="entry name" value="GroES-like"/>
    <property type="match status" value="1"/>
</dbReference>
<dbReference type="Gene3D" id="3.30.70.3290">
    <property type="match status" value="1"/>
</dbReference>
<comment type="catalytic activity">
    <reaction evidence="19">
        <text>(3R)-hydroxyhexadecanoyl-[ACP] = (2E)-hexadecenoyl-[ACP] + H2O</text>
        <dbReference type="Rhea" id="RHEA:41908"/>
        <dbReference type="Rhea" id="RHEA-COMP:9650"/>
        <dbReference type="Rhea" id="RHEA-COMP:9651"/>
        <dbReference type="ChEBI" id="CHEBI:15377"/>
        <dbReference type="ChEBI" id="CHEBI:78480"/>
        <dbReference type="ChEBI" id="CHEBI:78481"/>
    </reaction>
    <physiologicalReaction direction="left-to-right" evidence="19">
        <dbReference type="Rhea" id="RHEA:41909"/>
    </physiologicalReaction>
</comment>
<dbReference type="Pfam" id="PF14765">
    <property type="entry name" value="PS-DH"/>
    <property type="match status" value="1"/>
</dbReference>
<evidence type="ECO:0000256" key="2">
    <source>
        <dbReference type="ARBA" id="ARBA00006484"/>
    </source>
</evidence>
<comment type="catalytic activity">
    <reaction evidence="15">
        <text>(3R)-hydroxydecanoyl-[ACP] = (2E)-decenoyl-[ACP] + H2O</text>
        <dbReference type="Rhea" id="RHEA:41860"/>
        <dbReference type="Rhea" id="RHEA-COMP:9638"/>
        <dbReference type="Rhea" id="RHEA-COMP:9639"/>
        <dbReference type="ChEBI" id="CHEBI:15377"/>
        <dbReference type="ChEBI" id="CHEBI:78466"/>
        <dbReference type="ChEBI" id="CHEBI:78467"/>
    </reaction>
    <physiologicalReaction direction="left-to-right" evidence="15">
        <dbReference type="Rhea" id="RHEA:41861"/>
    </physiologicalReaction>
</comment>
<evidence type="ECO:0000256" key="53">
    <source>
        <dbReference type="PROSITE-ProRule" id="PRU01363"/>
    </source>
</evidence>
<feature type="region of interest" description="C-terminal hotdog fold" evidence="53">
    <location>
        <begin position="1119"/>
        <end position="1263"/>
    </location>
</feature>
<evidence type="ECO:0000256" key="4">
    <source>
        <dbReference type="ARBA" id="ARBA00022553"/>
    </source>
</evidence>
<dbReference type="SUPFAM" id="SSF53474">
    <property type="entry name" value="alpha/beta-Hydrolases"/>
    <property type="match status" value="1"/>
</dbReference>
<dbReference type="InterPro" id="IPR020806">
    <property type="entry name" value="PKS_PP-bd"/>
</dbReference>
<evidence type="ECO:0000256" key="10">
    <source>
        <dbReference type="ARBA" id="ARBA00023268"/>
    </source>
</evidence>
<comment type="catalytic activity">
    <reaction evidence="28">
        <text>dodecanoyl-[ACP] + malonyl-[ACP] + H(+) = 3-oxotetradecanoyl-[ACP] + holo-[ACP] + CO2</text>
        <dbReference type="Rhea" id="RHEA:41884"/>
        <dbReference type="Rhea" id="RHEA-COMP:9623"/>
        <dbReference type="Rhea" id="RHEA-COMP:9644"/>
        <dbReference type="Rhea" id="RHEA-COMP:9645"/>
        <dbReference type="Rhea" id="RHEA-COMP:9685"/>
        <dbReference type="ChEBI" id="CHEBI:15378"/>
        <dbReference type="ChEBI" id="CHEBI:16526"/>
        <dbReference type="ChEBI" id="CHEBI:64479"/>
        <dbReference type="ChEBI" id="CHEBI:65264"/>
        <dbReference type="ChEBI" id="CHEBI:78449"/>
        <dbReference type="ChEBI" id="CHEBI:78473"/>
    </reaction>
    <physiologicalReaction direction="left-to-right" evidence="28">
        <dbReference type="Rhea" id="RHEA:41885"/>
    </physiologicalReaction>
</comment>
<dbReference type="InterPro" id="IPR036736">
    <property type="entry name" value="ACP-like_sf"/>
</dbReference>
<dbReference type="InterPro" id="IPR049552">
    <property type="entry name" value="PKS_DH_N"/>
</dbReference>
<dbReference type="Gene3D" id="3.10.129.110">
    <property type="entry name" value="Polyketide synthase dehydratase"/>
    <property type="match status" value="1"/>
</dbReference>
<dbReference type="PROSITE" id="PS52004">
    <property type="entry name" value="KS3_2"/>
    <property type="match status" value="1"/>
</dbReference>
<evidence type="ECO:0000256" key="35">
    <source>
        <dbReference type="ARBA" id="ARBA00048289"/>
    </source>
</evidence>
<dbReference type="InterPro" id="IPR029058">
    <property type="entry name" value="AB_hydrolase_fold"/>
</dbReference>
<evidence type="ECO:0000256" key="36">
    <source>
        <dbReference type="ARBA" id="ARBA00048420"/>
    </source>
</evidence>
<evidence type="ECO:0000256" key="49">
    <source>
        <dbReference type="ARBA" id="ARBA00049449"/>
    </source>
</evidence>
<comment type="catalytic activity">
    <reaction evidence="25">
        <text>3-oxodecanoyl-[ACP] + NADPH + H(+) = (3R)-hydroxydecanoyl-[ACP] + NADP(+)</text>
        <dbReference type="Rhea" id="RHEA:41856"/>
        <dbReference type="Rhea" id="RHEA-COMP:9637"/>
        <dbReference type="Rhea" id="RHEA-COMP:9638"/>
        <dbReference type="ChEBI" id="CHEBI:15378"/>
        <dbReference type="ChEBI" id="CHEBI:57783"/>
        <dbReference type="ChEBI" id="CHEBI:58349"/>
        <dbReference type="ChEBI" id="CHEBI:78464"/>
        <dbReference type="ChEBI" id="CHEBI:78466"/>
    </reaction>
    <physiologicalReaction direction="left-to-right" evidence="25">
        <dbReference type="Rhea" id="RHEA:41857"/>
    </physiologicalReaction>
</comment>
<comment type="catalytic activity">
    <reaction evidence="39">
        <text>a 2,3-saturated acyl-[ACP] + NADP(+) = a (2E)-enoyl-[ACP] + NADPH + H(+)</text>
        <dbReference type="Rhea" id="RHEA:22564"/>
        <dbReference type="Rhea" id="RHEA-COMP:9925"/>
        <dbReference type="Rhea" id="RHEA-COMP:9926"/>
        <dbReference type="ChEBI" id="CHEBI:15378"/>
        <dbReference type="ChEBI" id="CHEBI:57783"/>
        <dbReference type="ChEBI" id="CHEBI:58349"/>
        <dbReference type="ChEBI" id="CHEBI:78784"/>
        <dbReference type="ChEBI" id="CHEBI:78785"/>
        <dbReference type="EC" id="1.3.1.39"/>
    </reaction>
    <physiologicalReaction direction="right-to-left" evidence="39">
        <dbReference type="Rhea" id="RHEA:22566"/>
    </physiologicalReaction>
</comment>
<dbReference type="InterPro" id="IPR011032">
    <property type="entry name" value="GroES-like_sf"/>
</dbReference>
<dbReference type="SMART" id="SM01294">
    <property type="entry name" value="PKS_PP_betabranch"/>
    <property type="match status" value="1"/>
</dbReference>
<evidence type="ECO:0000256" key="15">
    <source>
        <dbReference type="ARBA" id="ARBA00023388"/>
    </source>
</evidence>
<feature type="domain" description="Carrier" evidence="55">
    <location>
        <begin position="2049"/>
        <end position="2124"/>
    </location>
</feature>
<evidence type="ECO:0000256" key="25">
    <source>
        <dbReference type="ARBA" id="ARBA00047440"/>
    </source>
</evidence>
<evidence type="ECO:0000256" key="23">
    <source>
        <dbReference type="ARBA" id="ARBA00047394"/>
    </source>
</evidence>
<dbReference type="FunFam" id="3.40.366.10:FF:000002">
    <property type="entry name" value="Probable polyketide synthase 2"/>
    <property type="match status" value="1"/>
</dbReference>
<dbReference type="SUPFAM" id="SSF53901">
    <property type="entry name" value="Thiolase-like"/>
    <property type="match status" value="1"/>
</dbReference>
<evidence type="ECO:0000259" key="56">
    <source>
        <dbReference type="PROSITE" id="PS52004"/>
    </source>
</evidence>
<reference evidence="58 59" key="1">
    <citation type="submission" date="2018-04" db="EMBL/GenBank/DDBJ databases">
        <title>Brenneria corticis sp.nov.</title>
        <authorList>
            <person name="Li Y."/>
        </authorList>
    </citation>
    <scope>NUCLEOTIDE SEQUENCE [LARGE SCALE GENOMIC DNA]</scope>
    <source>
        <strain evidence="58 59">CFCC 11842</strain>
    </source>
</reference>
<dbReference type="UniPathway" id="UPA00094"/>
<dbReference type="SUPFAM" id="SSF55048">
    <property type="entry name" value="Probable ACP-binding domain of malonyl-CoA ACP transacylase"/>
    <property type="match status" value="1"/>
</dbReference>
<comment type="catalytic activity">
    <reaction evidence="26">
        <text>tetradecanoyl-[ACP] + malonyl-[ACP] + H(+) = 3-oxohexadecanoyl-[ACP] + holo-[ACP] + CO2</text>
        <dbReference type="Rhea" id="RHEA:41900"/>
        <dbReference type="Rhea" id="RHEA-COMP:9623"/>
        <dbReference type="Rhea" id="RHEA-COMP:9648"/>
        <dbReference type="Rhea" id="RHEA-COMP:9649"/>
        <dbReference type="Rhea" id="RHEA-COMP:9685"/>
        <dbReference type="ChEBI" id="CHEBI:15378"/>
        <dbReference type="ChEBI" id="CHEBI:16526"/>
        <dbReference type="ChEBI" id="CHEBI:64479"/>
        <dbReference type="ChEBI" id="CHEBI:78449"/>
        <dbReference type="ChEBI" id="CHEBI:78477"/>
        <dbReference type="ChEBI" id="CHEBI:78478"/>
    </reaction>
    <physiologicalReaction direction="left-to-right" evidence="26">
        <dbReference type="Rhea" id="RHEA:41901"/>
    </physiologicalReaction>
</comment>
<dbReference type="GO" id="GO:0016297">
    <property type="term" value="F:fatty acyl-[ACP] hydrolase activity"/>
    <property type="evidence" value="ECO:0007669"/>
    <property type="project" value="UniProtKB-EC"/>
</dbReference>
<evidence type="ECO:0000256" key="16">
    <source>
        <dbReference type="ARBA" id="ARBA00023394"/>
    </source>
</evidence>
<comment type="catalytic activity">
    <reaction evidence="31">
        <text>3-oxobutanoyl-[ACP] + NADPH + H(+) = (3R)-hydroxybutanoyl-[ACP] + NADP(+)</text>
        <dbReference type="Rhea" id="RHEA:41804"/>
        <dbReference type="Rhea" id="RHEA-COMP:9625"/>
        <dbReference type="Rhea" id="RHEA-COMP:9626"/>
        <dbReference type="ChEBI" id="CHEBI:15378"/>
        <dbReference type="ChEBI" id="CHEBI:57783"/>
        <dbReference type="ChEBI" id="CHEBI:58349"/>
        <dbReference type="ChEBI" id="CHEBI:78450"/>
        <dbReference type="ChEBI" id="CHEBI:78451"/>
    </reaction>
    <physiologicalReaction direction="left-to-right" evidence="31">
        <dbReference type="Rhea" id="RHEA:41805"/>
    </physiologicalReaction>
</comment>
<dbReference type="InterPro" id="IPR036291">
    <property type="entry name" value="NAD(P)-bd_dom_sf"/>
</dbReference>
<comment type="catalytic activity">
    <reaction evidence="16">
        <text>a (3R)-hydroxyacyl-[ACP] = a (2E)-enoyl-[ACP] + H2O</text>
        <dbReference type="Rhea" id="RHEA:13097"/>
        <dbReference type="Rhea" id="RHEA-COMP:9925"/>
        <dbReference type="Rhea" id="RHEA-COMP:9945"/>
        <dbReference type="ChEBI" id="CHEBI:15377"/>
        <dbReference type="ChEBI" id="CHEBI:78784"/>
        <dbReference type="ChEBI" id="CHEBI:78827"/>
        <dbReference type="EC" id="4.2.1.59"/>
    </reaction>
    <physiologicalReaction direction="left-to-right" evidence="16">
        <dbReference type="Rhea" id="RHEA:13098"/>
    </physiologicalReaction>
</comment>
<evidence type="ECO:0000256" key="51">
    <source>
        <dbReference type="ARBA" id="ARBA00049533"/>
    </source>
</evidence>
<evidence type="ECO:0000256" key="3">
    <source>
        <dbReference type="ARBA" id="ARBA00022450"/>
    </source>
</evidence>
<evidence type="ECO:0000256" key="38">
    <source>
        <dbReference type="ARBA" id="ARBA00048571"/>
    </source>
</evidence>
<dbReference type="InterPro" id="IPR020841">
    <property type="entry name" value="PKS_Beta-ketoAc_synthase_dom"/>
</dbReference>
<evidence type="ECO:0000256" key="33">
    <source>
        <dbReference type="ARBA" id="ARBA00048051"/>
    </source>
</evidence>
<feature type="region of interest" description="Disordered" evidence="54">
    <location>
        <begin position="1"/>
        <end position="34"/>
    </location>
</feature>
<comment type="catalytic activity">
    <reaction evidence="18">
        <text>(3R)-hydroxyoctadecanoyl-[ACP] = (2E)-octadecenoyl-[ACP] + H2O</text>
        <dbReference type="Rhea" id="RHEA:41924"/>
        <dbReference type="Rhea" id="RHEA-COMP:9654"/>
        <dbReference type="Rhea" id="RHEA-COMP:9655"/>
        <dbReference type="ChEBI" id="CHEBI:15377"/>
        <dbReference type="ChEBI" id="CHEBI:78488"/>
        <dbReference type="ChEBI" id="CHEBI:78489"/>
    </reaction>
    <physiologicalReaction direction="left-to-right" evidence="18">
        <dbReference type="Rhea" id="RHEA:41925"/>
    </physiologicalReaction>
</comment>
<evidence type="ECO:0000256" key="14">
    <source>
        <dbReference type="ARBA" id="ARBA00023373"/>
    </source>
</evidence>
<dbReference type="Pfam" id="PF00109">
    <property type="entry name" value="ketoacyl-synt"/>
    <property type="match status" value="1"/>
</dbReference>
<dbReference type="InterPro" id="IPR001031">
    <property type="entry name" value="Thioesterase"/>
</dbReference>
<dbReference type="Gene3D" id="3.40.50.11460">
    <property type="match status" value="1"/>
</dbReference>
<feature type="compositionally biased region" description="Basic and acidic residues" evidence="54">
    <location>
        <begin position="7"/>
        <end position="18"/>
    </location>
</feature>
<dbReference type="CDD" id="cd05195">
    <property type="entry name" value="enoyl_red"/>
    <property type="match status" value="1"/>
</dbReference>
<dbReference type="InterPro" id="IPR016039">
    <property type="entry name" value="Thiolase-like"/>
</dbReference>
<dbReference type="Gene3D" id="3.40.47.10">
    <property type="match status" value="1"/>
</dbReference>
<keyword evidence="5" id="KW-0808">Transferase</keyword>
<evidence type="ECO:0000256" key="7">
    <source>
        <dbReference type="ARBA" id="ARBA00022857"/>
    </source>
</evidence>
<dbReference type="SMART" id="SM00822">
    <property type="entry name" value="PKS_KR"/>
    <property type="match status" value="1"/>
</dbReference>
<dbReference type="InterPro" id="IPR001227">
    <property type="entry name" value="Ac_transferase_dom_sf"/>
</dbReference>
<feature type="compositionally biased region" description="Polar residues" evidence="54">
    <location>
        <begin position="20"/>
        <end position="34"/>
    </location>
</feature>
<comment type="catalytic activity">
    <reaction evidence="43">
        <text>(2E)-octadecenoyl-[ACP] + NADPH + H(+) = octadecanoyl-[ACP] + NADP(+)</text>
        <dbReference type="Rhea" id="RHEA:41928"/>
        <dbReference type="Rhea" id="RHEA-COMP:9655"/>
        <dbReference type="Rhea" id="RHEA-COMP:9656"/>
        <dbReference type="ChEBI" id="CHEBI:15378"/>
        <dbReference type="ChEBI" id="CHEBI:57783"/>
        <dbReference type="ChEBI" id="CHEBI:58349"/>
        <dbReference type="ChEBI" id="CHEBI:78489"/>
        <dbReference type="ChEBI" id="CHEBI:78495"/>
    </reaction>
    <physiologicalReaction direction="left-to-right" evidence="43">
        <dbReference type="Rhea" id="RHEA:41929"/>
    </physiologicalReaction>
</comment>
<comment type="catalytic activity">
    <reaction evidence="49">
        <text>butanoyl-[ACP] + malonyl-[ACP] + H(+) = 3-oxohexanoyl-[ACP] + holo-[ACP] + CO2</text>
        <dbReference type="Rhea" id="RHEA:41820"/>
        <dbReference type="Rhea" id="RHEA-COMP:9623"/>
        <dbReference type="Rhea" id="RHEA-COMP:9628"/>
        <dbReference type="Rhea" id="RHEA-COMP:9629"/>
        <dbReference type="Rhea" id="RHEA-COMP:9685"/>
        <dbReference type="ChEBI" id="CHEBI:15378"/>
        <dbReference type="ChEBI" id="CHEBI:16526"/>
        <dbReference type="ChEBI" id="CHEBI:64479"/>
        <dbReference type="ChEBI" id="CHEBI:78449"/>
        <dbReference type="ChEBI" id="CHEBI:78454"/>
        <dbReference type="ChEBI" id="CHEBI:78456"/>
    </reaction>
    <physiologicalReaction direction="left-to-right" evidence="49">
        <dbReference type="Rhea" id="RHEA:41821"/>
    </physiologicalReaction>
</comment>
<dbReference type="SMART" id="SM00825">
    <property type="entry name" value="PKS_KS"/>
    <property type="match status" value="1"/>
</dbReference>
<evidence type="ECO:0000256" key="1">
    <source>
        <dbReference type="ARBA" id="ARBA00005194"/>
    </source>
</evidence>
<dbReference type="Pfam" id="PF02801">
    <property type="entry name" value="Ketoacyl-synt_C"/>
    <property type="match status" value="1"/>
</dbReference>
<comment type="catalytic activity">
    <reaction evidence="47">
        <text>3-oxohexadecanoyl-[ACP] + NADPH + H(+) = (3R)-hydroxyhexadecanoyl-[ACP] + NADP(+)</text>
        <dbReference type="Rhea" id="RHEA:41904"/>
        <dbReference type="Rhea" id="RHEA-COMP:9649"/>
        <dbReference type="Rhea" id="RHEA-COMP:9650"/>
        <dbReference type="ChEBI" id="CHEBI:15378"/>
        <dbReference type="ChEBI" id="CHEBI:57783"/>
        <dbReference type="ChEBI" id="CHEBI:58349"/>
        <dbReference type="ChEBI" id="CHEBI:78478"/>
        <dbReference type="ChEBI" id="CHEBI:78480"/>
    </reaction>
    <physiologicalReaction direction="left-to-right" evidence="47">
        <dbReference type="Rhea" id="RHEA:41905"/>
    </physiologicalReaction>
</comment>
<dbReference type="CDD" id="cd00833">
    <property type="entry name" value="PKS"/>
    <property type="match status" value="1"/>
</dbReference>
<evidence type="ECO:0000256" key="12">
    <source>
        <dbReference type="ARBA" id="ARBA00023332"/>
    </source>
</evidence>
<dbReference type="CDD" id="cd08956">
    <property type="entry name" value="KR_3_FAS_SDR_x"/>
    <property type="match status" value="1"/>
</dbReference>
<keyword evidence="7" id="KW-0521">NADP</keyword>
<dbReference type="GO" id="GO:0004313">
    <property type="term" value="F:[acyl-carrier-protein] S-acetyltransferase activity"/>
    <property type="evidence" value="ECO:0007669"/>
    <property type="project" value="UniProtKB-EC"/>
</dbReference>
<accession>A0A2U1TX96</accession>
<feature type="active site" description="Proton acceptor; for dehydratase activity" evidence="53">
    <location>
        <position position="1005"/>
    </location>
</feature>
<dbReference type="PROSITE" id="PS50075">
    <property type="entry name" value="CARRIER"/>
    <property type="match status" value="1"/>
</dbReference>
<evidence type="ECO:0000256" key="34">
    <source>
        <dbReference type="ARBA" id="ARBA00048281"/>
    </source>
</evidence>
<evidence type="ECO:0000256" key="48">
    <source>
        <dbReference type="ARBA" id="ARBA00049422"/>
    </source>
</evidence>
<organism evidence="58 59">
    <name type="scientific">Brenneria corticis</name>
    <dbReference type="NCBI Taxonomy" id="2173106"/>
    <lineage>
        <taxon>Bacteria</taxon>
        <taxon>Pseudomonadati</taxon>
        <taxon>Pseudomonadota</taxon>
        <taxon>Gammaproteobacteria</taxon>
        <taxon>Enterobacterales</taxon>
        <taxon>Pectobacteriaceae</taxon>
        <taxon>Brenneria</taxon>
    </lineage>
</organism>
<keyword evidence="6" id="KW-0702">S-nitrosylation</keyword>
<dbReference type="GO" id="GO:0031177">
    <property type="term" value="F:phosphopantetheine binding"/>
    <property type="evidence" value="ECO:0007669"/>
    <property type="project" value="InterPro"/>
</dbReference>
<dbReference type="Pfam" id="PF22953">
    <property type="entry name" value="SpnB_Rossmann"/>
    <property type="match status" value="1"/>
</dbReference>
<evidence type="ECO:0000256" key="13">
    <source>
        <dbReference type="ARBA" id="ARBA00023351"/>
    </source>
</evidence>
<dbReference type="InterPro" id="IPR018201">
    <property type="entry name" value="Ketoacyl_synth_AS"/>
</dbReference>
<dbReference type="InterPro" id="IPR050091">
    <property type="entry name" value="PKS_NRPS_Biosynth_Enz"/>
</dbReference>
<evidence type="ECO:0000256" key="43">
    <source>
        <dbReference type="ARBA" id="ARBA00049019"/>
    </source>
</evidence>
<evidence type="ECO:0000256" key="11">
    <source>
        <dbReference type="ARBA" id="ARBA00023315"/>
    </source>
</evidence>
<evidence type="ECO:0000256" key="41">
    <source>
        <dbReference type="ARBA" id="ARBA00048704"/>
    </source>
</evidence>
<evidence type="ECO:0000256" key="37">
    <source>
        <dbReference type="ARBA" id="ARBA00048506"/>
    </source>
</evidence>
<dbReference type="SUPFAM" id="SSF47336">
    <property type="entry name" value="ACP-like"/>
    <property type="match status" value="1"/>
</dbReference>
<evidence type="ECO:0000256" key="30">
    <source>
        <dbReference type="ARBA" id="ARBA00047897"/>
    </source>
</evidence>
<feature type="region of interest" description="N-terminal hotdog fold" evidence="53">
    <location>
        <begin position="973"/>
        <end position="1103"/>
    </location>
</feature>
<evidence type="ECO:0000256" key="46">
    <source>
        <dbReference type="ARBA" id="ARBA00049263"/>
    </source>
</evidence>
<evidence type="ECO:0000256" key="44">
    <source>
        <dbReference type="ARBA" id="ARBA00049109"/>
    </source>
</evidence>
<dbReference type="InterPro" id="IPR006162">
    <property type="entry name" value="Ppantetheine_attach_site"/>
</dbReference>
<protein>
    <submittedName>
        <fullName evidence="58">Polyketide synthase</fullName>
    </submittedName>
</protein>
<comment type="caution">
    <text evidence="58">The sequence shown here is derived from an EMBL/GenBank/DDBJ whole genome shotgun (WGS) entry which is preliminary data.</text>
</comment>
<evidence type="ECO:0000256" key="39">
    <source>
        <dbReference type="ARBA" id="ARBA00048650"/>
    </source>
</evidence>
<comment type="catalytic activity">
    <reaction evidence="42">
        <text>3-oxotetradecanoyl-[ACP] + NADPH + H(+) = (3R)-hydroxytetradecanoyl-[ACP] + NADP(+)</text>
        <dbReference type="Rhea" id="RHEA:41888"/>
        <dbReference type="Rhea" id="RHEA-COMP:9645"/>
        <dbReference type="Rhea" id="RHEA-COMP:9646"/>
        <dbReference type="ChEBI" id="CHEBI:15378"/>
        <dbReference type="ChEBI" id="CHEBI:57783"/>
        <dbReference type="ChEBI" id="CHEBI:58349"/>
        <dbReference type="ChEBI" id="CHEBI:78473"/>
        <dbReference type="ChEBI" id="CHEBI:78474"/>
    </reaction>
    <physiologicalReaction direction="left-to-right" evidence="42">
        <dbReference type="Rhea" id="RHEA:41889"/>
    </physiologicalReaction>
</comment>
<comment type="catalytic activity">
    <reaction evidence="41">
        <text>hexadecanoyl-[ACP] + H2O = hexadecanoate + holo-[ACP] + H(+)</text>
        <dbReference type="Rhea" id="RHEA:41932"/>
        <dbReference type="Rhea" id="RHEA-COMP:9652"/>
        <dbReference type="Rhea" id="RHEA-COMP:9685"/>
        <dbReference type="ChEBI" id="CHEBI:7896"/>
        <dbReference type="ChEBI" id="CHEBI:15377"/>
        <dbReference type="ChEBI" id="CHEBI:15378"/>
        <dbReference type="ChEBI" id="CHEBI:64479"/>
        <dbReference type="ChEBI" id="CHEBI:78483"/>
        <dbReference type="EC" id="3.1.2.14"/>
    </reaction>
    <physiologicalReaction direction="left-to-right" evidence="41">
        <dbReference type="Rhea" id="RHEA:41933"/>
    </physiologicalReaction>
</comment>
<dbReference type="Gene3D" id="3.40.50.1820">
    <property type="entry name" value="alpha/beta hydrolase"/>
    <property type="match status" value="1"/>
</dbReference>
<comment type="catalytic activity">
    <reaction evidence="32">
        <text>acetyl-[ACP] + malonyl-[ACP] + H(+) = 3-oxobutanoyl-[ACP] + holo-[ACP] + CO2</text>
        <dbReference type="Rhea" id="RHEA:41800"/>
        <dbReference type="Rhea" id="RHEA-COMP:9621"/>
        <dbReference type="Rhea" id="RHEA-COMP:9623"/>
        <dbReference type="Rhea" id="RHEA-COMP:9625"/>
        <dbReference type="Rhea" id="RHEA-COMP:9685"/>
        <dbReference type="ChEBI" id="CHEBI:15378"/>
        <dbReference type="ChEBI" id="CHEBI:16526"/>
        <dbReference type="ChEBI" id="CHEBI:64479"/>
        <dbReference type="ChEBI" id="CHEBI:78446"/>
        <dbReference type="ChEBI" id="CHEBI:78449"/>
        <dbReference type="ChEBI" id="CHEBI:78450"/>
    </reaction>
    <physiologicalReaction direction="left-to-right" evidence="32">
        <dbReference type="Rhea" id="RHEA:41801"/>
    </physiologicalReaction>
</comment>
<evidence type="ECO:0000256" key="26">
    <source>
        <dbReference type="ARBA" id="ARBA00047451"/>
    </source>
</evidence>
<evidence type="ECO:0000256" key="19">
    <source>
        <dbReference type="ARBA" id="ARBA00023401"/>
    </source>
</evidence>
<evidence type="ECO:0000256" key="50">
    <source>
        <dbReference type="ARBA" id="ARBA00049521"/>
    </source>
</evidence>
<evidence type="ECO:0000256" key="29">
    <source>
        <dbReference type="ARBA" id="ARBA00047810"/>
    </source>
</evidence>
<comment type="catalytic activity">
    <reaction evidence="20">
        <text>(3R)-hydroxybutanoyl-[ACP] = (2E)-butenoyl-[ACP] + H2O</text>
        <dbReference type="Rhea" id="RHEA:41808"/>
        <dbReference type="Rhea" id="RHEA-COMP:9626"/>
        <dbReference type="Rhea" id="RHEA-COMP:9627"/>
        <dbReference type="ChEBI" id="CHEBI:15377"/>
        <dbReference type="ChEBI" id="CHEBI:78451"/>
        <dbReference type="ChEBI" id="CHEBI:78453"/>
    </reaction>
    <physiologicalReaction direction="left-to-right" evidence="20">
        <dbReference type="Rhea" id="RHEA:41809"/>
    </physiologicalReaction>
</comment>
<dbReference type="InterPro" id="IPR057326">
    <property type="entry name" value="KR_dom"/>
</dbReference>
<dbReference type="EMBL" id="QDKH01000015">
    <property type="protein sequence ID" value="PWC14025.1"/>
    <property type="molecule type" value="Genomic_DNA"/>
</dbReference>
<dbReference type="InterPro" id="IPR013149">
    <property type="entry name" value="ADH-like_C"/>
</dbReference>
<dbReference type="InterPro" id="IPR055123">
    <property type="entry name" value="SpnB-like_Rossmann"/>
</dbReference>
<comment type="catalytic activity">
    <reaction evidence="51">
        <text>octanoyl-[ACP] + malonyl-[ACP] + H(+) = 3-oxodecanoyl-[ACP] + holo-[ACP] + CO2</text>
        <dbReference type="Rhea" id="RHEA:41852"/>
        <dbReference type="Rhea" id="RHEA-COMP:9623"/>
        <dbReference type="Rhea" id="RHEA-COMP:9636"/>
        <dbReference type="Rhea" id="RHEA-COMP:9637"/>
        <dbReference type="Rhea" id="RHEA-COMP:9685"/>
        <dbReference type="ChEBI" id="CHEBI:15378"/>
        <dbReference type="ChEBI" id="CHEBI:16526"/>
        <dbReference type="ChEBI" id="CHEBI:64479"/>
        <dbReference type="ChEBI" id="CHEBI:78449"/>
        <dbReference type="ChEBI" id="CHEBI:78463"/>
        <dbReference type="ChEBI" id="CHEBI:78464"/>
    </reaction>
    <physiologicalReaction direction="left-to-right" evidence="51">
        <dbReference type="Rhea" id="RHEA:41853"/>
    </physiologicalReaction>
</comment>
<gene>
    <name evidence="58" type="ORF">DDT56_14025</name>
</gene>
<dbReference type="SMART" id="SM00824">
    <property type="entry name" value="PKS_TE"/>
    <property type="match status" value="1"/>
</dbReference>
<evidence type="ECO:0000256" key="42">
    <source>
        <dbReference type="ARBA" id="ARBA00048935"/>
    </source>
</evidence>
<comment type="catalytic activity">
    <reaction evidence="23">
        <text>hexanoyl-[ACP] + malonyl-[ACP] + H(+) = 3-oxooctanoyl-[ACP] + holo-[ACP] + CO2</text>
        <dbReference type="Rhea" id="RHEA:41836"/>
        <dbReference type="Rhea" id="RHEA-COMP:9623"/>
        <dbReference type="Rhea" id="RHEA-COMP:9632"/>
        <dbReference type="Rhea" id="RHEA-COMP:9633"/>
        <dbReference type="Rhea" id="RHEA-COMP:9685"/>
        <dbReference type="ChEBI" id="CHEBI:15378"/>
        <dbReference type="ChEBI" id="CHEBI:16526"/>
        <dbReference type="ChEBI" id="CHEBI:64479"/>
        <dbReference type="ChEBI" id="CHEBI:78449"/>
        <dbReference type="ChEBI" id="CHEBI:78459"/>
        <dbReference type="ChEBI" id="CHEBI:78460"/>
    </reaction>
    <physiologicalReaction direction="left-to-right" evidence="23">
        <dbReference type="Rhea" id="RHEA:41837"/>
    </physiologicalReaction>
</comment>
<dbReference type="Pfam" id="PF00975">
    <property type="entry name" value="Thioesterase"/>
    <property type="match status" value="1"/>
</dbReference>
<evidence type="ECO:0000256" key="24">
    <source>
        <dbReference type="ARBA" id="ARBA00047400"/>
    </source>
</evidence>
<evidence type="ECO:0000256" key="31">
    <source>
        <dbReference type="ARBA" id="ARBA00047953"/>
    </source>
</evidence>
<comment type="function">
    <text evidence="21">Fatty acid synthetase is a multifunctional enzyme that catalyzes the de novo biosynthesis of long-chain saturated fatty acids starting from acetyl-CoA and malonyl-CoA in the presence of NADPH. This multifunctional protein contains 7 catalytic activities and a site for the binding of the prosthetic group 4'-phosphopantetheine of the acyl carrier protein ([ACP]) domain.</text>
</comment>
<dbReference type="PROSITE" id="PS00012">
    <property type="entry name" value="PHOSPHOPANTETHEINE"/>
    <property type="match status" value="1"/>
</dbReference>
<evidence type="ECO:0000256" key="17">
    <source>
        <dbReference type="ARBA" id="ARBA00023398"/>
    </source>
</evidence>
<comment type="catalytic activity">
    <reaction evidence="13">
        <text>(3R)-hydroxydodecanoyl-[ACP] = (2E)-dodecenoyl-[ACP] + H2O</text>
        <dbReference type="Rhea" id="RHEA:41876"/>
        <dbReference type="Rhea" id="RHEA-COMP:9642"/>
        <dbReference type="Rhea" id="RHEA-COMP:9643"/>
        <dbReference type="ChEBI" id="CHEBI:15377"/>
        <dbReference type="ChEBI" id="CHEBI:78470"/>
        <dbReference type="ChEBI" id="CHEBI:78472"/>
    </reaction>
    <physiologicalReaction direction="left-to-right" evidence="13">
        <dbReference type="Rhea" id="RHEA:41877"/>
    </physiologicalReaction>
</comment>
<dbReference type="Pfam" id="PF00107">
    <property type="entry name" value="ADH_zinc_N"/>
    <property type="match status" value="1"/>
</dbReference>
<dbReference type="RefSeq" id="WP_136167057.1">
    <property type="nucleotide sequence ID" value="NZ_KZ819082.1"/>
</dbReference>
<comment type="catalytic activity">
    <reaction evidence="48">
        <text>3-oxooctanoyl-[ACP] + NADPH + H(+) = (3R)-hydroxyoctanoyl-[ACP] + NADP(+)</text>
        <dbReference type="Rhea" id="RHEA:41840"/>
        <dbReference type="Rhea" id="RHEA-COMP:9633"/>
        <dbReference type="Rhea" id="RHEA-COMP:9634"/>
        <dbReference type="ChEBI" id="CHEBI:15378"/>
        <dbReference type="ChEBI" id="CHEBI:57783"/>
        <dbReference type="ChEBI" id="CHEBI:58349"/>
        <dbReference type="ChEBI" id="CHEBI:78460"/>
        <dbReference type="ChEBI" id="CHEBI:78461"/>
    </reaction>
    <physiologicalReaction direction="left-to-right" evidence="48">
        <dbReference type="Rhea" id="RHEA:41841"/>
    </physiologicalReaction>
</comment>
<evidence type="ECO:0000313" key="58">
    <source>
        <dbReference type="EMBL" id="PWC14025.1"/>
    </source>
</evidence>
<dbReference type="SMART" id="SM00827">
    <property type="entry name" value="PKS_AT"/>
    <property type="match status" value="1"/>
</dbReference>
<comment type="similarity">
    <text evidence="2">Belongs to the short-chain dehydrogenases/reductases (SDR) family.</text>
</comment>
<comment type="catalytic activity">
    <reaction evidence="17">
        <text>(3R)-hydroxytetradecanoyl-[ACP] = (2E)-tetradecenoyl-[ACP] + H2O</text>
        <dbReference type="Rhea" id="RHEA:41892"/>
        <dbReference type="Rhea" id="RHEA-COMP:9646"/>
        <dbReference type="Rhea" id="RHEA-COMP:9647"/>
        <dbReference type="ChEBI" id="CHEBI:15377"/>
        <dbReference type="ChEBI" id="CHEBI:78474"/>
        <dbReference type="ChEBI" id="CHEBI:78475"/>
    </reaction>
    <physiologicalReaction direction="left-to-right" evidence="17">
        <dbReference type="Rhea" id="RHEA:41893"/>
    </physiologicalReaction>
</comment>
<dbReference type="Gene3D" id="1.10.1200.10">
    <property type="entry name" value="ACP-like"/>
    <property type="match status" value="1"/>
</dbReference>
<dbReference type="InterPro" id="IPR020802">
    <property type="entry name" value="TesA-like"/>
</dbReference>
<dbReference type="Pfam" id="PF00550">
    <property type="entry name" value="PP-binding"/>
    <property type="match status" value="1"/>
</dbReference>
<dbReference type="Pfam" id="PF21089">
    <property type="entry name" value="PKS_DH_N"/>
    <property type="match status" value="1"/>
</dbReference>
<dbReference type="SUPFAM" id="SSF52151">
    <property type="entry name" value="FabD/lysophospholipase-like"/>
    <property type="match status" value="1"/>
</dbReference>
<comment type="catalytic activity">
    <reaction evidence="40">
        <text>holo-[ACP] + acetyl-CoA = acetyl-[ACP] + CoA</text>
        <dbReference type="Rhea" id="RHEA:41788"/>
        <dbReference type="Rhea" id="RHEA-COMP:9621"/>
        <dbReference type="Rhea" id="RHEA-COMP:9685"/>
        <dbReference type="ChEBI" id="CHEBI:57287"/>
        <dbReference type="ChEBI" id="CHEBI:57288"/>
        <dbReference type="ChEBI" id="CHEBI:64479"/>
        <dbReference type="ChEBI" id="CHEBI:78446"/>
        <dbReference type="EC" id="2.3.1.38"/>
    </reaction>
    <physiologicalReaction direction="left-to-right" evidence="40">
        <dbReference type="Rhea" id="RHEA:41789"/>
    </physiologicalReaction>
</comment>
<feature type="active site" description="Proton donor; for dehydratase activity" evidence="53">
    <location>
        <position position="1176"/>
    </location>
</feature>
<name>A0A2U1TX96_9GAMM</name>
<evidence type="ECO:0000256" key="54">
    <source>
        <dbReference type="SAM" id="MobiDB-lite"/>
    </source>
</evidence>
<comment type="catalytic activity">
    <reaction evidence="34">
        <text>(2E)-dodecenoyl-[ACP] + NADPH + H(+) = dodecanoyl-[ACP] + NADP(+)</text>
        <dbReference type="Rhea" id="RHEA:41880"/>
        <dbReference type="Rhea" id="RHEA-COMP:9643"/>
        <dbReference type="Rhea" id="RHEA-COMP:9644"/>
        <dbReference type="ChEBI" id="CHEBI:15378"/>
        <dbReference type="ChEBI" id="CHEBI:57783"/>
        <dbReference type="ChEBI" id="CHEBI:58349"/>
        <dbReference type="ChEBI" id="CHEBI:65264"/>
        <dbReference type="ChEBI" id="CHEBI:78472"/>
    </reaction>
    <physiologicalReaction direction="left-to-right" evidence="34">
        <dbReference type="Rhea" id="RHEA:41881"/>
    </physiologicalReaction>
</comment>
<dbReference type="GO" id="GO:0004315">
    <property type="term" value="F:3-oxoacyl-[acyl-carrier-protein] synthase activity"/>
    <property type="evidence" value="ECO:0007669"/>
    <property type="project" value="UniProtKB-EC"/>
</dbReference>
<feature type="region of interest" description="Disordered" evidence="54">
    <location>
        <begin position="2418"/>
        <end position="2438"/>
    </location>
</feature>
<keyword evidence="3" id="KW-0596">Phosphopantetheine</keyword>
<keyword evidence="59" id="KW-1185">Reference proteome</keyword>
<dbReference type="Gene3D" id="3.40.50.720">
    <property type="entry name" value="NAD(P)-binding Rossmann-like Domain"/>
    <property type="match status" value="1"/>
</dbReference>
<evidence type="ECO:0000259" key="57">
    <source>
        <dbReference type="PROSITE" id="PS52019"/>
    </source>
</evidence>
<dbReference type="InterPro" id="IPR009081">
    <property type="entry name" value="PP-bd_ACP"/>
</dbReference>
<dbReference type="SMART" id="SM00823">
    <property type="entry name" value="PKS_PP"/>
    <property type="match status" value="1"/>
</dbReference>
<dbReference type="Pfam" id="PF22621">
    <property type="entry name" value="CurL-like_PKS_C"/>
    <property type="match status" value="1"/>
</dbReference>
<dbReference type="SUPFAM" id="SSF51735">
    <property type="entry name" value="NAD(P)-binding Rossmann-fold domains"/>
    <property type="match status" value="3"/>
</dbReference>
<keyword evidence="9" id="KW-0456">Lyase</keyword>
<comment type="catalytic activity">
    <reaction evidence="14">
        <text>(3R)-hydroxyhexanoyl-[ACP] = (2E)-hexenoyl-[ACP] + H2O</text>
        <dbReference type="Rhea" id="RHEA:41828"/>
        <dbReference type="Rhea" id="RHEA-COMP:9630"/>
        <dbReference type="Rhea" id="RHEA-COMP:9631"/>
        <dbReference type="ChEBI" id="CHEBI:15377"/>
        <dbReference type="ChEBI" id="CHEBI:78457"/>
        <dbReference type="ChEBI" id="CHEBI:78458"/>
    </reaction>
    <physiologicalReaction direction="left-to-right" evidence="14">
        <dbReference type="Rhea" id="RHEA:41829"/>
    </physiologicalReaction>
</comment>
<keyword evidence="8" id="KW-0663">Pyridoxal phosphate</keyword>
<evidence type="ECO:0000256" key="18">
    <source>
        <dbReference type="ARBA" id="ARBA00023399"/>
    </source>
</evidence>
<dbReference type="Proteomes" id="UP000296159">
    <property type="component" value="Unassembled WGS sequence"/>
</dbReference>
<keyword evidence="11" id="KW-0012">Acyltransferase</keyword>
<evidence type="ECO:0000259" key="55">
    <source>
        <dbReference type="PROSITE" id="PS50075"/>
    </source>
</evidence>
<comment type="catalytic activity">
    <reaction evidence="29">
        <text>(2E)-hexadecenoyl-[ACP] + NADPH + H(+) = hexadecanoyl-[ACP] + NADP(+)</text>
        <dbReference type="Rhea" id="RHEA:41912"/>
        <dbReference type="Rhea" id="RHEA-COMP:9651"/>
        <dbReference type="Rhea" id="RHEA-COMP:9652"/>
        <dbReference type="ChEBI" id="CHEBI:15378"/>
        <dbReference type="ChEBI" id="CHEBI:57783"/>
        <dbReference type="ChEBI" id="CHEBI:58349"/>
        <dbReference type="ChEBI" id="CHEBI:78481"/>
        <dbReference type="ChEBI" id="CHEBI:78483"/>
    </reaction>
    <physiologicalReaction direction="left-to-right" evidence="29">
        <dbReference type="Rhea" id="RHEA:41913"/>
    </physiologicalReaction>
</comment>
<evidence type="ECO:0000256" key="6">
    <source>
        <dbReference type="ARBA" id="ARBA00022799"/>
    </source>
</evidence>
<dbReference type="InterPro" id="IPR014031">
    <property type="entry name" value="Ketoacyl_synth_C"/>
</dbReference>
<dbReference type="Gene3D" id="3.40.366.10">
    <property type="entry name" value="Malonyl-Coenzyme A Acyl Carrier Protein, domain 2"/>
    <property type="match status" value="1"/>
</dbReference>
<dbReference type="InterPro" id="IPR014043">
    <property type="entry name" value="Acyl_transferase_dom"/>
</dbReference>
<evidence type="ECO:0000256" key="27">
    <source>
        <dbReference type="ARBA" id="ARBA00047500"/>
    </source>
</evidence>
<dbReference type="InterPro" id="IPR016036">
    <property type="entry name" value="Malonyl_transacylase_ACP-bd"/>
</dbReference>
<evidence type="ECO:0000256" key="28">
    <source>
        <dbReference type="ARBA" id="ARBA00047578"/>
    </source>
</evidence>
<comment type="catalytic activity">
    <reaction evidence="46">
        <text>3-oxododecanoyl-[ACP] + NADPH + H(+) = (3R)-hydroxydodecanoyl-[ACP] + NADP(+)</text>
        <dbReference type="Rhea" id="RHEA:41872"/>
        <dbReference type="Rhea" id="RHEA-COMP:9641"/>
        <dbReference type="Rhea" id="RHEA-COMP:9642"/>
        <dbReference type="ChEBI" id="CHEBI:15378"/>
        <dbReference type="ChEBI" id="CHEBI:57783"/>
        <dbReference type="ChEBI" id="CHEBI:58349"/>
        <dbReference type="ChEBI" id="CHEBI:78469"/>
        <dbReference type="ChEBI" id="CHEBI:78470"/>
    </reaction>
    <physiologicalReaction direction="left-to-right" evidence="46">
        <dbReference type="Rhea" id="RHEA:41873"/>
    </physiologicalReaction>
</comment>
<dbReference type="InterPro" id="IPR016035">
    <property type="entry name" value="Acyl_Trfase/lysoPLipase"/>
</dbReference>
<dbReference type="Pfam" id="PF00698">
    <property type="entry name" value="Acyl_transf_1"/>
    <property type="match status" value="1"/>
</dbReference>
<evidence type="ECO:0000256" key="52">
    <source>
        <dbReference type="ARBA" id="ARBA00054155"/>
    </source>
</evidence>
<keyword evidence="4" id="KW-0597">Phosphoprotein</keyword>
<evidence type="ECO:0000256" key="5">
    <source>
        <dbReference type="ARBA" id="ARBA00022679"/>
    </source>
</evidence>
<evidence type="ECO:0000256" key="22">
    <source>
        <dbReference type="ARBA" id="ARBA00047300"/>
    </source>
</evidence>
<comment type="function">
    <text evidence="52">Involved in production of the polyketide antibiotic thailandamide.</text>
</comment>
<dbReference type="GO" id="GO:0019171">
    <property type="term" value="F:(3R)-hydroxyacyl-[acyl-carrier-protein] dehydratase activity"/>
    <property type="evidence" value="ECO:0007669"/>
    <property type="project" value="UniProtKB-EC"/>
</dbReference>
<feature type="domain" description="PKS/mFAS DH" evidence="57">
    <location>
        <begin position="973"/>
        <end position="1263"/>
    </location>
</feature>
<evidence type="ECO:0000256" key="21">
    <source>
        <dbReference type="ARBA" id="ARBA00023442"/>
    </source>
</evidence>
<comment type="catalytic activity">
    <reaction evidence="12">
        <text>(3R)-hydroxyoctanoyl-[ACP] = (2E)-octenoyl-[ACP] + H2O</text>
        <dbReference type="Rhea" id="RHEA:41844"/>
        <dbReference type="Rhea" id="RHEA-COMP:9634"/>
        <dbReference type="Rhea" id="RHEA-COMP:9635"/>
        <dbReference type="ChEBI" id="CHEBI:15377"/>
        <dbReference type="ChEBI" id="CHEBI:78461"/>
        <dbReference type="ChEBI" id="CHEBI:78462"/>
    </reaction>
    <physiologicalReaction direction="left-to-right" evidence="12">
        <dbReference type="Rhea" id="RHEA:41845"/>
    </physiologicalReaction>
</comment>
<evidence type="ECO:0000256" key="47">
    <source>
        <dbReference type="ARBA" id="ARBA00049414"/>
    </source>
</evidence>
<evidence type="ECO:0000256" key="8">
    <source>
        <dbReference type="ARBA" id="ARBA00022898"/>
    </source>
</evidence>
<dbReference type="GO" id="GO:0004316">
    <property type="term" value="F:3-oxoacyl-[acyl-carrier-protein] reductase (NADPH) activity"/>
    <property type="evidence" value="ECO:0007669"/>
    <property type="project" value="UniProtKB-EC"/>
</dbReference>
<comment type="catalytic activity">
    <reaction evidence="38">
        <text>3-oxohexanoyl-[ACP] + NADPH + H(+) = (3R)-hydroxyhexanoyl-[ACP] + NADP(+)</text>
        <dbReference type="Rhea" id="RHEA:41824"/>
        <dbReference type="Rhea" id="RHEA-COMP:9629"/>
        <dbReference type="Rhea" id="RHEA-COMP:9630"/>
        <dbReference type="ChEBI" id="CHEBI:15378"/>
        <dbReference type="ChEBI" id="CHEBI:57783"/>
        <dbReference type="ChEBI" id="CHEBI:58349"/>
        <dbReference type="ChEBI" id="CHEBI:78456"/>
        <dbReference type="ChEBI" id="CHEBI:78457"/>
    </reaction>
    <physiologicalReaction direction="left-to-right" evidence="38">
        <dbReference type="Rhea" id="RHEA:41825"/>
    </physiologicalReaction>
</comment>
<dbReference type="Gene3D" id="3.90.180.10">
    <property type="entry name" value="Medium-chain alcohol dehydrogenases, catalytic domain"/>
    <property type="match status" value="1"/>
</dbReference>
<evidence type="ECO:0000313" key="59">
    <source>
        <dbReference type="Proteomes" id="UP000296159"/>
    </source>
</evidence>
<keyword evidence="10" id="KW-0511">Multifunctional enzyme</keyword>
<comment type="catalytic activity">
    <reaction evidence="27">
        <text>(2E)-butenoyl-[ACP] + NADPH + H(+) = butanoyl-[ACP] + NADP(+)</text>
        <dbReference type="Rhea" id="RHEA:41812"/>
        <dbReference type="Rhea" id="RHEA-COMP:9627"/>
        <dbReference type="Rhea" id="RHEA-COMP:9628"/>
        <dbReference type="ChEBI" id="CHEBI:15378"/>
        <dbReference type="ChEBI" id="CHEBI:57783"/>
        <dbReference type="ChEBI" id="CHEBI:58349"/>
        <dbReference type="ChEBI" id="CHEBI:78453"/>
        <dbReference type="ChEBI" id="CHEBI:78454"/>
    </reaction>
    <physiologicalReaction direction="left-to-right" evidence="27">
        <dbReference type="Rhea" id="RHEA:41813"/>
    </physiologicalReaction>
</comment>
<dbReference type="InterPro" id="IPR042104">
    <property type="entry name" value="PKS_dehydratase_sf"/>
</dbReference>
<evidence type="ECO:0000256" key="40">
    <source>
        <dbReference type="ARBA" id="ARBA00048691"/>
    </source>
</evidence>
<evidence type="ECO:0000256" key="45">
    <source>
        <dbReference type="ARBA" id="ARBA00049171"/>
    </source>
</evidence>
<comment type="pathway">
    <text evidence="1">Lipid metabolism; fatty acid biosynthesis.</text>
</comment>
<dbReference type="Pfam" id="PF08659">
    <property type="entry name" value="KR"/>
    <property type="match status" value="1"/>
</dbReference>
<comment type="catalytic activity">
    <reaction evidence="36">
        <text>(2E)-octenoyl-[ACP] + NADPH + H(+) = octanoyl-[ACP] + NADP(+)</text>
        <dbReference type="Rhea" id="RHEA:41848"/>
        <dbReference type="Rhea" id="RHEA-COMP:9635"/>
        <dbReference type="Rhea" id="RHEA-COMP:9636"/>
        <dbReference type="ChEBI" id="CHEBI:15378"/>
        <dbReference type="ChEBI" id="CHEBI:57783"/>
        <dbReference type="ChEBI" id="CHEBI:58349"/>
        <dbReference type="ChEBI" id="CHEBI:78462"/>
        <dbReference type="ChEBI" id="CHEBI:78463"/>
    </reaction>
    <physiologicalReaction direction="left-to-right" evidence="36">
        <dbReference type="Rhea" id="RHEA:41849"/>
    </physiologicalReaction>
</comment>
<comment type="catalytic activity">
    <reaction evidence="35">
        <text>tetradecanoyl-[ACP] + H2O = tetradecanoate + holo-[ACP] + H(+)</text>
        <dbReference type="Rhea" id="RHEA:30123"/>
        <dbReference type="Rhea" id="RHEA-COMP:9648"/>
        <dbReference type="Rhea" id="RHEA-COMP:9685"/>
        <dbReference type="ChEBI" id="CHEBI:15377"/>
        <dbReference type="ChEBI" id="CHEBI:15378"/>
        <dbReference type="ChEBI" id="CHEBI:30807"/>
        <dbReference type="ChEBI" id="CHEBI:64479"/>
        <dbReference type="ChEBI" id="CHEBI:78477"/>
        <dbReference type="EC" id="3.1.2.14"/>
    </reaction>
    <physiologicalReaction direction="left-to-right" evidence="35">
        <dbReference type="Rhea" id="RHEA:30124"/>
    </physiologicalReaction>
</comment>
<dbReference type="InterPro" id="IPR049551">
    <property type="entry name" value="PKS_DH_C"/>
</dbReference>
<feature type="domain" description="Ketosynthase family 3 (KS3)" evidence="56">
    <location>
        <begin position="65"/>
        <end position="492"/>
    </location>
</feature>
<sequence length="2438" mass="260486">MTRRTGKRPDRAADKRPNEVASNTELPSQPATGNANERIAEALRNSLLVNEQLKRSNQKLNNAAHEPIAIVAMGCRLPGGVQTPEQLWQLVASGTDAVGPLPDNRGWNIERMLGDDPALRQAASAWQGGFLADAAGFDAGFFRISDREALAMDPQQRLLLETAWEVIERAGILPAALKNSQTGVFIGSTREAYTPDIERPVPSVNGYRLQGSLPSIASGRIAFTLGLNGPAITVDTACSSSLTALHLAIGSLRTGECSLAIAGGATVIASPEVFVEFTRQGGLAADGRCKAFSDSADGTGFSEGVGLLLLERLSDAVQAGHPVLAVIRGSALNQDGASNGLTAPNGPAQERVIRQALADAGLQPSDVDAVEAHGTGTTLGDPIEANALINTYGRERPEEHPLWLGSLKSNIGHVQLAAGVAGVIKMVMAIRHAELPKTLYADVPSSKVEWSQAKAVRLLTEPQPWPDTGRPRRAAVSSFGFSGTNAHLILEQAPPTDERAAAEAPSPTLPVPGIILPLSAASPGGLRAQAAQLSAMIANLREADLAAIAYSLATTRTHFDYRAVITAADRDELLAALDALANDQFASGVIQGVRARSGNTAFVFSGQGSQWPTMGRGLYAQSPVFAQELDKVCAHLDPHLSHPLKAIMFADRGSAEAELLDRTDFTQAALFSFEVALYRVVEHLGPAPDFVAGHSIGEIAAAHVAGVLSLADAARFVAVRGRLMQSITAAGAMFAIEAGEEEILPSLSGYEDKVAVAALNSPASTVISGDEESVRRIAGQWQERGQRTHRLRVSHAFHSPHIDTIVDELRRTVAKLDFRPPAIPIISTVTGVPLTTEQACSPDYWAAQARRTVRFADTARWLQEHHTATVVEIGPDAVLTALGRANINTAQQHGIADIIWIPTLRKDREELRPLIAALAGLHAQGLPLDWKQLLPHTRRVALPTYPFQQRSYWVKAPPLGPTFSGGGLTSLTHAFLEAGIEMADRQGWIFTGSLCPKTQPWLYDHIVNGTATAPGAMTAELIQHAGTQIGYGRLDSLIMHKILPLPDNAAIDIQLRIGAPETNELRPVNLYFRLPQDPDNDAEDESSWQCHATGMLAPGDRDIPEWPDLHMQVWPPTGAEPIDLDAFYERLDALGPSFRRIKAAWQRDNGIYIEADLSADDPDISKGFDIHPTLLDAGMQSAYIATAQDIEAEQHVQMIFSISGLSLYTKGVTRLRGHLMTSTPAHADARHSEHSLRLFDDTGRAIAVIDSVVLRSVDPQELGRAQTRSQRPYRLDWRECDLTAPPSPGKVCWIIPQDARFPLPVELPPASADTGVFSRIETALDTFASAPGYEAAVFVCAAPTDGELEKTTHCFVYSLLDIVQMWLADARTADCPLVVVTEHAVAADEADDVPNLALSPVWGLLRTAQHEHPGRFILIDIDEDAGSWQQLPAAIAIALAGEPQLALRRAQRLVPRLAKSAPDPAFMPLPNASSWRLTVGEKAGDGLGDPVFTANPASEAPLSQGQVRVAVRAAGINDRPIASDDQPLADDLAGVVIETGPDVSVLRRGDRVMGMAKEGVIGSLAITDERYLTRIPADWTFAQAATVPSAFLAAWQSLVDEAALQPGDAVLVHAAESRIGMAAILIAQCLGAEVYATAHPAAFAPLRKLGLDDSHLASSQDPGFGQRFADAARGRGIDVILHSLEDELTDASLRLLAPGGRLIDSGKTERRDPDRIAGGLAQLAERFANGSLRPLPQTFMDVRYASRALRLMRNAAHTGGVVLTIPRALDANGTVLITGGTGTLGTIVARHLAAEHGIRHILLASRRGPDAPGAAVLLAELTELGAQATIAACDIADPDALAALLDAIPAEHPLIGVIHTAGTVDPAEIQTLTPVKLDSVLRPKVDAAWHLHRLTRHLDLAAFVLYSSAVSILAQSGQSNYAAANAFLDALAYHRRHRGLPANALAWGMWQARSGMGEQIGDEAIQRIIASGQTPIPTPIGLTYLDAALGMGPDGDHPLLIPARLNLNALRSPTPAPLLSELITPSPVPQNSINVAQRLADMPDAERDPFLLDLVIEHAAAVLNHPNRKAIRVDSEFRALGFDSLTSVEISNRLAAVTGLRLSATAVFDYLTPAALTKHLSDLLSNVSQSADTSVATANQRNERAGNLDTLLRRSIMQGQISAGLGVLVAAARLRPSFATPEYSSHIPEAAWLRREGQLPLLICLDSFIPAAANLTYQRLSIALKGRFNVAAVPLPGYRDSAALPATADAAAETLASAVENCAKGRPFTLVGFSTGGLVSHAAARSLEARGIHPDAVVLVDSFPPSAMTDAALSDVLRDWAESKGEFWSDDDDGLTAMAWYLDLFGHRWTPSLLETPLLLIQAADQPPSVPTGDWVREWQGLVRCVTTPGKHFDLLTKYSVQTAQALAALLDERSTTAAARETPLSADDVPEPNTLER</sequence>
<comment type="catalytic activity">
    <reaction evidence="44">
        <text>decanoyl-[ACP] + malonyl-[ACP] + H(+) = 3-oxododecanoyl-[ACP] + holo-[ACP] + CO2</text>
        <dbReference type="Rhea" id="RHEA:41868"/>
        <dbReference type="Rhea" id="RHEA-COMP:9623"/>
        <dbReference type="Rhea" id="RHEA-COMP:9640"/>
        <dbReference type="Rhea" id="RHEA-COMP:9641"/>
        <dbReference type="Rhea" id="RHEA-COMP:9685"/>
        <dbReference type="ChEBI" id="CHEBI:15378"/>
        <dbReference type="ChEBI" id="CHEBI:16526"/>
        <dbReference type="ChEBI" id="CHEBI:64479"/>
        <dbReference type="ChEBI" id="CHEBI:78449"/>
        <dbReference type="ChEBI" id="CHEBI:78468"/>
        <dbReference type="ChEBI" id="CHEBI:78469"/>
    </reaction>
    <physiologicalReaction direction="left-to-right" evidence="44">
        <dbReference type="Rhea" id="RHEA:41869"/>
    </physiologicalReaction>
</comment>
<comment type="catalytic activity">
    <reaction evidence="30">
        <text>(2E)-hexenoyl-[ACP] + NADPH + H(+) = hexanoyl-[ACP] + NADP(+)</text>
        <dbReference type="Rhea" id="RHEA:41832"/>
        <dbReference type="Rhea" id="RHEA-COMP:9631"/>
        <dbReference type="Rhea" id="RHEA-COMP:9632"/>
        <dbReference type="ChEBI" id="CHEBI:15378"/>
        <dbReference type="ChEBI" id="CHEBI:57783"/>
        <dbReference type="ChEBI" id="CHEBI:58349"/>
        <dbReference type="ChEBI" id="CHEBI:78458"/>
        <dbReference type="ChEBI" id="CHEBI:78459"/>
    </reaction>
    <physiologicalReaction direction="left-to-right" evidence="30">
        <dbReference type="Rhea" id="RHEA:41833"/>
    </physiologicalReaction>
</comment>
<dbReference type="InterPro" id="IPR020843">
    <property type="entry name" value="ER"/>
</dbReference>
<comment type="catalytic activity">
    <reaction evidence="50">
        <text>(2E)-decenoyl-[ACP] + NADPH + H(+) = decanoyl-[ACP] + NADP(+)</text>
        <dbReference type="Rhea" id="RHEA:41864"/>
        <dbReference type="Rhea" id="RHEA-COMP:9639"/>
        <dbReference type="Rhea" id="RHEA-COMP:9640"/>
        <dbReference type="ChEBI" id="CHEBI:15378"/>
        <dbReference type="ChEBI" id="CHEBI:57783"/>
        <dbReference type="ChEBI" id="CHEBI:58349"/>
        <dbReference type="ChEBI" id="CHEBI:78467"/>
        <dbReference type="ChEBI" id="CHEBI:78468"/>
    </reaction>
    <physiologicalReaction direction="left-to-right" evidence="50">
        <dbReference type="Rhea" id="RHEA:41865"/>
    </physiologicalReaction>
</comment>
<dbReference type="PANTHER" id="PTHR43775">
    <property type="entry name" value="FATTY ACID SYNTHASE"/>
    <property type="match status" value="1"/>
</dbReference>
<dbReference type="PROSITE" id="PS00606">
    <property type="entry name" value="KS3_1"/>
    <property type="match status" value="1"/>
</dbReference>
<dbReference type="InterPro" id="IPR020807">
    <property type="entry name" value="PKS_DH"/>
</dbReference>
<proteinExistence type="inferred from homology"/>
<evidence type="ECO:0000256" key="32">
    <source>
        <dbReference type="ARBA" id="ARBA00047961"/>
    </source>
</evidence>
<comment type="catalytic activity">
    <reaction evidence="24">
        <text>a (3R)-hydroxyacyl-[ACP] + NADP(+) = a 3-oxoacyl-[ACP] + NADPH + H(+)</text>
        <dbReference type="Rhea" id="RHEA:17397"/>
        <dbReference type="Rhea" id="RHEA-COMP:9916"/>
        <dbReference type="Rhea" id="RHEA-COMP:9945"/>
        <dbReference type="ChEBI" id="CHEBI:15378"/>
        <dbReference type="ChEBI" id="CHEBI:57783"/>
        <dbReference type="ChEBI" id="CHEBI:58349"/>
        <dbReference type="ChEBI" id="CHEBI:78776"/>
        <dbReference type="ChEBI" id="CHEBI:78827"/>
        <dbReference type="EC" id="1.1.1.100"/>
    </reaction>
    <physiologicalReaction direction="right-to-left" evidence="24">
        <dbReference type="Rhea" id="RHEA:17399"/>
    </physiologicalReaction>
</comment>
<comment type="catalytic activity">
    <reaction evidence="33">
        <text>hexadecanoyl-[ACP] + malonyl-[ACP] + H(+) = 3-oxooctadecanoyl-[ACP] + holo-[ACP] + CO2</text>
        <dbReference type="Rhea" id="RHEA:41916"/>
        <dbReference type="Rhea" id="RHEA-COMP:9623"/>
        <dbReference type="Rhea" id="RHEA-COMP:9652"/>
        <dbReference type="Rhea" id="RHEA-COMP:9653"/>
        <dbReference type="Rhea" id="RHEA-COMP:9685"/>
        <dbReference type="ChEBI" id="CHEBI:15378"/>
        <dbReference type="ChEBI" id="CHEBI:16526"/>
        <dbReference type="ChEBI" id="CHEBI:64479"/>
        <dbReference type="ChEBI" id="CHEBI:78449"/>
        <dbReference type="ChEBI" id="CHEBI:78483"/>
        <dbReference type="ChEBI" id="CHEBI:78487"/>
    </reaction>
    <physiologicalReaction direction="left-to-right" evidence="33">
        <dbReference type="Rhea" id="RHEA:41917"/>
    </physiologicalReaction>
</comment>
<dbReference type="InterPro" id="IPR049900">
    <property type="entry name" value="PKS_mFAS_DH"/>
</dbReference>
<comment type="catalytic activity">
    <reaction evidence="37">
        <text>a fatty acyl-[ACP] + malonyl-[ACP] + H(+) = a 3-oxoacyl-[ACP] + holo-[ACP] + CO2</text>
        <dbReference type="Rhea" id="RHEA:22836"/>
        <dbReference type="Rhea" id="RHEA-COMP:9623"/>
        <dbReference type="Rhea" id="RHEA-COMP:9685"/>
        <dbReference type="Rhea" id="RHEA-COMP:9916"/>
        <dbReference type="Rhea" id="RHEA-COMP:14125"/>
        <dbReference type="ChEBI" id="CHEBI:15378"/>
        <dbReference type="ChEBI" id="CHEBI:16526"/>
        <dbReference type="ChEBI" id="CHEBI:64479"/>
        <dbReference type="ChEBI" id="CHEBI:78449"/>
        <dbReference type="ChEBI" id="CHEBI:78776"/>
        <dbReference type="ChEBI" id="CHEBI:138651"/>
        <dbReference type="EC" id="2.3.1.41"/>
    </reaction>
    <physiologicalReaction direction="left-to-right" evidence="37">
        <dbReference type="Rhea" id="RHEA:22837"/>
    </physiologicalReaction>
</comment>
<comment type="catalytic activity">
    <reaction evidence="22">
        <text>3-oxooctadecanoyl-[ACP] + NADPH + H(+) = (3R)-hydroxyoctadecanoyl-[ACP] + NADP(+)</text>
        <dbReference type="Rhea" id="RHEA:41920"/>
        <dbReference type="Rhea" id="RHEA-COMP:9653"/>
        <dbReference type="Rhea" id="RHEA-COMP:9654"/>
        <dbReference type="ChEBI" id="CHEBI:15378"/>
        <dbReference type="ChEBI" id="CHEBI:57783"/>
        <dbReference type="ChEBI" id="CHEBI:58349"/>
        <dbReference type="ChEBI" id="CHEBI:78487"/>
        <dbReference type="ChEBI" id="CHEBI:78488"/>
    </reaction>
    <physiologicalReaction direction="left-to-right" evidence="22">
        <dbReference type="Rhea" id="RHEA:41921"/>
    </physiologicalReaction>
</comment>
<dbReference type="FunFam" id="3.40.47.10:FF:000019">
    <property type="entry name" value="Polyketide synthase type I"/>
    <property type="match status" value="1"/>
</dbReference>
<dbReference type="SMART" id="SM00829">
    <property type="entry name" value="PKS_ER"/>
    <property type="match status" value="1"/>
</dbReference>
<evidence type="ECO:0000256" key="9">
    <source>
        <dbReference type="ARBA" id="ARBA00023239"/>
    </source>
</evidence>
<dbReference type="PANTHER" id="PTHR43775:SF51">
    <property type="entry name" value="INACTIVE PHENOLPHTHIOCEROL SYNTHESIS POLYKETIDE SYNTHASE TYPE I PKS1-RELATED"/>
    <property type="match status" value="1"/>
</dbReference>
<dbReference type="SMART" id="SM00826">
    <property type="entry name" value="PKS_DH"/>
    <property type="match status" value="1"/>
</dbReference>
<dbReference type="InterPro" id="IPR014030">
    <property type="entry name" value="Ketoacyl_synth_N"/>
</dbReference>